<protein>
    <submittedName>
        <fullName evidence="3">Rhamnogalacturonyl hydrolase YesR</fullName>
    </submittedName>
</protein>
<dbReference type="InterPro" id="IPR052043">
    <property type="entry name" value="PolySaccharide_Degr_Enz"/>
</dbReference>
<dbReference type="OrthoDB" id="6381507at2"/>
<comment type="caution">
    <text evidence="3">The sequence shown here is derived from an EMBL/GenBank/DDBJ whole genome shotgun (WGS) entry which is preliminary data.</text>
</comment>
<keyword evidence="1 3" id="KW-0378">Hydrolase</keyword>
<dbReference type="InterPro" id="IPR010905">
    <property type="entry name" value="Glyco_hydro_88"/>
</dbReference>
<dbReference type="GO" id="GO:0016787">
    <property type="term" value="F:hydrolase activity"/>
    <property type="evidence" value="ECO:0007669"/>
    <property type="project" value="UniProtKB-KW"/>
</dbReference>
<organism evidence="3 4">
    <name type="scientific">Marinimicrobium koreense</name>
    <dbReference type="NCBI Taxonomy" id="306545"/>
    <lineage>
        <taxon>Bacteria</taxon>
        <taxon>Pseudomonadati</taxon>
        <taxon>Pseudomonadota</taxon>
        <taxon>Gammaproteobacteria</taxon>
        <taxon>Cellvibrionales</taxon>
        <taxon>Cellvibrionaceae</taxon>
        <taxon>Marinimicrobium</taxon>
    </lineage>
</organism>
<dbReference type="EMBL" id="RJUK01000002">
    <property type="protein sequence ID" value="ROQ18626.1"/>
    <property type="molecule type" value="Genomic_DNA"/>
</dbReference>
<dbReference type="Gene3D" id="1.50.10.10">
    <property type="match status" value="1"/>
</dbReference>
<dbReference type="InterPro" id="IPR008928">
    <property type="entry name" value="6-hairpin_glycosidase_sf"/>
</dbReference>
<dbReference type="SUPFAM" id="SSF48208">
    <property type="entry name" value="Six-hairpin glycosidases"/>
    <property type="match status" value="1"/>
</dbReference>
<dbReference type="InterPro" id="IPR012341">
    <property type="entry name" value="6hp_glycosidase-like_sf"/>
</dbReference>
<evidence type="ECO:0000313" key="3">
    <source>
        <dbReference type="EMBL" id="ROQ18626.1"/>
    </source>
</evidence>
<proteinExistence type="predicted"/>
<dbReference type="Pfam" id="PF07470">
    <property type="entry name" value="Glyco_hydro_88"/>
    <property type="match status" value="1"/>
</dbReference>
<dbReference type="Pfam" id="PF16153">
    <property type="entry name" value="DUF4861"/>
    <property type="match status" value="1"/>
</dbReference>
<evidence type="ECO:0000313" key="4">
    <source>
        <dbReference type="Proteomes" id="UP000273643"/>
    </source>
</evidence>
<dbReference type="GO" id="GO:0005975">
    <property type="term" value="P:carbohydrate metabolic process"/>
    <property type="evidence" value="ECO:0007669"/>
    <property type="project" value="InterPro"/>
</dbReference>
<dbReference type="PANTHER" id="PTHR33886">
    <property type="entry name" value="UNSATURATED RHAMNOGALACTURONAN HYDROLASE (EUROFUNG)"/>
    <property type="match status" value="1"/>
</dbReference>
<reference evidence="3 4" key="1">
    <citation type="submission" date="2018-11" db="EMBL/GenBank/DDBJ databases">
        <title>Genomic Encyclopedia of Type Strains, Phase IV (KMG-IV): sequencing the most valuable type-strain genomes for metagenomic binning, comparative biology and taxonomic classification.</title>
        <authorList>
            <person name="Goeker M."/>
        </authorList>
    </citation>
    <scope>NUCLEOTIDE SEQUENCE [LARGE SCALE GENOMIC DNA]</scope>
    <source>
        <strain evidence="3 4">DSM 16974</strain>
    </source>
</reference>
<dbReference type="PANTHER" id="PTHR33886:SF8">
    <property type="entry name" value="UNSATURATED RHAMNOGALACTURONAN HYDROLASE (EUROFUNG)"/>
    <property type="match status" value="1"/>
</dbReference>
<accession>A0A3N1P169</accession>
<dbReference type="Proteomes" id="UP000273643">
    <property type="component" value="Unassembled WGS sequence"/>
</dbReference>
<evidence type="ECO:0000256" key="1">
    <source>
        <dbReference type="ARBA" id="ARBA00022801"/>
    </source>
</evidence>
<gene>
    <name evidence="3" type="ORF">EDC38_2854</name>
</gene>
<dbReference type="RefSeq" id="WP_123639218.1">
    <property type="nucleotide sequence ID" value="NZ_RJUK01000002.1"/>
</dbReference>
<evidence type="ECO:0000256" key="2">
    <source>
        <dbReference type="SAM" id="MobiDB-lite"/>
    </source>
</evidence>
<feature type="compositionally biased region" description="Polar residues" evidence="2">
    <location>
        <begin position="29"/>
        <end position="45"/>
    </location>
</feature>
<keyword evidence="4" id="KW-1185">Reference proteome</keyword>
<dbReference type="InterPro" id="IPR032342">
    <property type="entry name" value="DUF4861"/>
</dbReference>
<sequence>MLKYPPLSGTLLVTAATLAGCSQEPPATEPQSSSVQPEQTQQTPVAQVQLSNALSRAVSDEPYFVSFDEFGLTRQDALDSELGATVNGTPVATQLIDRDGDGQKDGLLTLVNLPSAGTIELVIDRGLASQAPEVAKRTQAEISHKVGGEWQPHSDENREGQHEYVGGEFENVESLTPPEEHSDHSYYIRYEGPGIESDLVGYRVYLDWRNGFDIFGKKTHDMVLQNVGEDGYDSYHEPADWGMDILKVGDSLGVGGYGYWDGEHVHRVSEVDGWDARILDNGDLYSSFSIHYKDWQVADTTVDLTAQLSMTAGSRLVHVDLELSDELDNLTTGIVKHPGTELIEGEVDITGKAYTYVASWGKQSLSGEDDYLGMALLFRKSDREGQTEDEHNYVTVLDAAGEDVDYYFLAVWQHELDGITTREAFVEYLEGEAERLTLAPRERLTTAHSQEQKNPPADAEAALNWSKRLADSELERKTMRYHVDGWDTNRERPPKFEYDIIGLLPMAYDELNEVAPAERYAKVLPHVTGSFIGEEGEIARYKMTNFSVDNVKPGVGVLRLWEQTGEERFKLAADQLREHLHKHPRTSGGAFWHKERYPWQVWLDGVYMAMPYLAHYALLFEEGEQQHESWAEVVKEFEITREELRDPETGLYYHAWDEKKQQDWADPETGLSEHFWGRGFGWLTMATVDVLDFIPEEETELRQPIIDMIQEIAVDLQKYQDPTGTWWQIMDQPDAPGNYRESSATAMFAYFYAKAIRMGYLDDSFLPVAQKAYDGLINEFVTVHEDGKISMTNICLVAGLGFGRDGSYHYYMSEPVWENDPKGTGPFILAGIEMHRLLQGK</sequence>
<feature type="region of interest" description="Disordered" evidence="2">
    <location>
        <begin position="22"/>
        <end position="45"/>
    </location>
</feature>
<dbReference type="AlphaFoldDB" id="A0A3N1P169"/>
<name>A0A3N1P169_9GAMM</name>
<dbReference type="PROSITE" id="PS51257">
    <property type="entry name" value="PROKAR_LIPOPROTEIN"/>
    <property type="match status" value="1"/>
</dbReference>